<accession>A0A132PB43</accession>
<dbReference type="PATRIC" id="fig|59750.3.peg.5787"/>
<dbReference type="AlphaFoldDB" id="A0A132PB43"/>
<reference evidence="1 2" key="1">
    <citation type="submission" date="2015-07" db="EMBL/GenBank/DDBJ databases">
        <title>A draft genome sequence of Mycobacterium wolinskyi.</title>
        <authorList>
            <person name="de Man T.J."/>
            <person name="Perry K.A."/>
            <person name="Coulliette A.D."/>
            <person name="Jensen B."/>
            <person name="Toney N.C."/>
            <person name="Limbago B.M."/>
            <person name="Noble-Wang J."/>
        </authorList>
    </citation>
    <scope>NUCLEOTIDE SEQUENCE [LARGE SCALE GENOMIC DNA]</scope>
    <source>
        <strain evidence="1 2">CDC_01</strain>
    </source>
</reference>
<proteinExistence type="predicted"/>
<name>A0A132PB43_9MYCO</name>
<organism evidence="1 2">
    <name type="scientific">Mycolicibacterium wolinskyi</name>
    <dbReference type="NCBI Taxonomy" id="59750"/>
    <lineage>
        <taxon>Bacteria</taxon>
        <taxon>Bacillati</taxon>
        <taxon>Actinomycetota</taxon>
        <taxon>Actinomycetes</taxon>
        <taxon>Mycobacteriales</taxon>
        <taxon>Mycobacteriaceae</taxon>
        <taxon>Mycolicibacterium</taxon>
    </lineage>
</organism>
<keyword evidence="2" id="KW-1185">Reference proteome</keyword>
<evidence type="ECO:0000313" key="1">
    <source>
        <dbReference type="EMBL" id="KWX19555.1"/>
    </source>
</evidence>
<evidence type="ECO:0000313" key="2">
    <source>
        <dbReference type="Proteomes" id="UP000070612"/>
    </source>
</evidence>
<protein>
    <submittedName>
        <fullName evidence="1">Uncharacterized protein</fullName>
    </submittedName>
</protein>
<comment type="caution">
    <text evidence="1">The sequence shown here is derived from an EMBL/GenBank/DDBJ whole genome shotgun (WGS) entry which is preliminary data.</text>
</comment>
<dbReference type="EMBL" id="LGTW01000042">
    <property type="protein sequence ID" value="KWX19555.1"/>
    <property type="molecule type" value="Genomic_DNA"/>
</dbReference>
<dbReference type="RefSeq" id="WP_067859764.1">
    <property type="nucleotide sequence ID" value="NZ_LGTW01000042.1"/>
</dbReference>
<sequence>MSPHPRDRDLESDLAEQLGFLASSASAFDLGQLPESKRIALVIRVLVHDTNISHSLLDQLGIKNSLSWADSTPAIDRDPNIVGRSPGLTTMGPGPTGMVFRPRYFEQIEQSPTTRYVPFTDWWERAVILDGNGNEFSRKSLVLAMTNKDGGAHIDRLNAAMYDFIHSNSAGFVSISVPEPGSPGGAAEPVPTPVYASIRTIAEELLLTLQRSGRQVPRSTVVPELGMIDSFTAGDHTGNVLEPDLSREDASHTSIQFGSLPGVTFRLSRLQSAQSDPAFDGEIPAGWLAIVGTRDSSGEVVHQSGGAGPTETDTAPPDVPHDFEIPAANDMVTFGFDNFPQATFTATRASTEQVTESPWGKSVRGAGWIELFITLNGATWPLSGFAGPPA</sequence>
<gene>
    <name evidence="1" type="ORF">AFM11_35285</name>
</gene>
<dbReference type="Proteomes" id="UP000070612">
    <property type="component" value="Unassembled WGS sequence"/>
</dbReference>